<accession>E6QV52</accession>
<dbReference type="InterPro" id="IPR025427">
    <property type="entry name" value="DUF4160"/>
</dbReference>
<reference evidence="1" key="1">
    <citation type="submission" date="2009-10" db="EMBL/GenBank/DDBJ databases">
        <title>Diversity of trophic interactions inside an arsenic-rich microbial ecosystem.</title>
        <authorList>
            <person name="Bertin P.N."/>
            <person name="Heinrich-Salmeron A."/>
            <person name="Pelletier E."/>
            <person name="Goulhen-Chollet F."/>
            <person name="Arsene-Ploetze F."/>
            <person name="Gallien S."/>
            <person name="Calteau A."/>
            <person name="Vallenet D."/>
            <person name="Casiot C."/>
            <person name="Chane-Woon-Ming B."/>
            <person name="Giloteaux L."/>
            <person name="Barakat M."/>
            <person name="Bonnefoy V."/>
            <person name="Bruneel O."/>
            <person name="Chandler M."/>
            <person name="Cleiss J."/>
            <person name="Duran R."/>
            <person name="Elbaz-Poulichet F."/>
            <person name="Fonknechten N."/>
            <person name="Lauga B."/>
            <person name="Mornico D."/>
            <person name="Ortet P."/>
            <person name="Schaeffer C."/>
            <person name="Siguier P."/>
            <person name="Alexander Thil Smith A."/>
            <person name="Van Dorsselaer A."/>
            <person name="Weissenbach J."/>
            <person name="Medigue C."/>
            <person name="Le Paslier D."/>
        </authorList>
    </citation>
    <scope>NUCLEOTIDE SEQUENCE</scope>
</reference>
<dbReference type="EMBL" id="CABR01000124">
    <property type="protein sequence ID" value="CBI11125.1"/>
    <property type="molecule type" value="Genomic_DNA"/>
</dbReference>
<evidence type="ECO:0000313" key="1">
    <source>
        <dbReference type="EMBL" id="CBI11125.1"/>
    </source>
</evidence>
<protein>
    <recommendedName>
        <fullName evidence="2">Transcriptional regulator</fullName>
    </recommendedName>
</protein>
<dbReference type="AlphaFoldDB" id="E6QV52"/>
<evidence type="ECO:0008006" key="2">
    <source>
        <dbReference type="Google" id="ProtNLM"/>
    </source>
</evidence>
<sequence>MPEIARFFGIVIYMNWREHPPVHFHAVYGEHEALITLDGKVYSGSFLGRALFLVREWLAIHRDDVAADWELAMAKKPLNPIEPLE</sequence>
<proteinExistence type="predicted"/>
<organism evidence="1">
    <name type="scientific">mine drainage metagenome</name>
    <dbReference type="NCBI Taxonomy" id="410659"/>
    <lineage>
        <taxon>unclassified sequences</taxon>
        <taxon>metagenomes</taxon>
        <taxon>ecological metagenomes</taxon>
    </lineage>
</organism>
<dbReference type="Pfam" id="PF13711">
    <property type="entry name" value="DUF4160"/>
    <property type="match status" value="1"/>
</dbReference>
<name>E6QV52_9ZZZZ</name>
<comment type="caution">
    <text evidence="1">The sequence shown here is derived from an EMBL/GenBank/DDBJ whole genome shotgun (WGS) entry which is preliminary data.</text>
</comment>
<gene>
    <name evidence="1" type="ORF">CARN7_1937</name>
</gene>